<keyword evidence="3" id="KW-1185">Reference proteome</keyword>
<dbReference type="EMBL" id="VYTZ01000009">
    <property type="protein sequence ID" value="KAA9376037.1"/>
    <property type="molecule type" value="Genomic_DNA"/>
</dbReference>
<feature type="signal peptide" evidence="1">
    <location>
        <begin position="1"/>
        <end position="23"/>
    </location>
</feature>
<protein>
    <submittedName>
        <fullName evidence="2">Uncharacterized protein</fullName>
    </submittedName>
</protein>
<comment type="caution">
    <text evidence="2">The sequence shown here is derived from an EMBL/GenBank/DDBJ whole genome shotgun (WGS) entry which is preliminary data.</text>
</comment>
<sequence>MRLRTILLVAVLSLAAACGEATSATTAAPAADGPATPVALWGAEGGFVTPTVNVLRPPRVVLYADGLVIADASRQLKLTDAETGETVTAMERYLTGQPPTARPSPGAPSVADVPTTVLAVRGKDGKMREVRAEALEQVAEFYPKALLDAKKLMEGLAARADAEGTPYTGPRVRMVAEGVASAEGKPAPWPAKVPEPDGPADPVWRKDLDGETASAVAKVVPAGQDHARPIFKSASGKVFVLSWRYLLPDE</sequence>
<dbReference type="Proteomes" id="UP000327011">
    <property type="component" value="Unassembled WGS sequence"/>
</dbReference>
<evidence type="ECO:0000256" key="1">
    <source>
        <dbReference type="SAM" id="SignalP"/>
    </source>
</evidence>
<dbReference type="PROSITE" id="PS51257">
    <property type="entry name" value="PROKAR_LIPOPROTEIN"/>
    <property type="match status" value="1"/>
</dbReference>
<reference evidence="2 3" key="1">
    <citation type="submission" date="2019-09" db="EMBL/GenBank/DDBJ databases">
        <title>Screening of Novel Bioactive Compounds from Soil-Associated.</title>
        <authorList>
            <person name="Gong X."/>
        </authorList>
    </citation>
    <scope>NUCLEOTIDE SEQUENCE [LARGE SCALE GENOMIC DNA]</scope>
    <source>
        <strain evidence="2 3">Gxj-6</strain>
    </source>
</reference>
<proteinExistence type="predicted"/>
<feature type="chain" id="PRO_5038895883" evidence="1">
    <location>
        <begin position="24"/>
        <end position="250"/>
    </location>
</feature>
<dbReference type="RefSeq" id="WP_150936554.1">
    <property type="nucleotide sequence ID" value="NZ_VYTZ01000009.1"/>
</dbReference>
<name>A0A5J5JX57_9ACTN</name>
<organism evidence="2 3">
    <name type="scientific">Microbispora cellulosiformans</name>
    <dbReference type="NCBI Taxonomy" id="2614688"/>
    <lineage>
        <taxon>Bacteria</taxon>
        <taxon>Bacillati</taxon>
        <taxon>Actinomycetota</taxon>
        <taxon>Actinomycetes</taxon>
        <taxon>Streptosporangiales</taxon>
        <taxon>Streptosporangiaceae</taxon>
        <taxon>Microbispora</taxon>
    </lineage>
</organism>
<gene>
    <name evidence="2" type="ORF">F5972_25315</name>
</gene>
<dbReference type="AlphaFoldDB" id="A0A5J5JX57"/>
<evidence type="ECO:0000313" key="2">
    <source>
        <dbReference type="EMBL" id="KAA9376037.1"/>
    </source>
</evidence>
<evidence type="ECO:0000313" key="3">
    <source>
        <dbReference type="Proteomes" id="UP000327011"/>
    </source>
</evidence>
<keyword evidence="1" id="KW-0732">Signal</keyword>
<accession>A0A5J5JX57</accession>